<keyword evidence="4" id="KW-1185">Reference proteome</keyword>
<evidence type="ECO:0000313" key="3">
    <source>
        <dbReference type="EMBL" id="EME47698.1"/>
    </source>
</evidence>
<reference evidence="4" key="1">
    <citation type="journal article" date="2012" name="PLoS Genet.">
        <title>The genomes of the fungal plant pathogens Cladosporium fulvum and Dothistroma septosporum reveal adaptation to different hosts and lifestyles but also signatures of common ancestry.</title>
        <authorList>
            <person name="de Wit P.J.G.M."/>
            <person name="van der Burgt A."/>
            <person name="Oekmen B."/>
            <person name="Stergiopoulos I."/>
            <person name="Abd-Elsalam K.A."/>
            <person name="Aerts A.L."/>
            <person name="Bahkali A.H."/>
            <person name="Beenen H.G."/>
            <person name="Chettri P."/>
            <person name="Cox M.P."/>
            <person name="Datema E."/>
            <person name="de Vries R.P."/>
            <person name="Dhillon B."/>
            <person name="Ganley A.R."/>
            <person name="Griffiths S.A."/>
            <person name="Guo Y."/>
            <person name="Hamelin R.C."/>
            <person name="Henrissat B."/>
            <person name="Kabir M.S."/>
            <person name="Jashni M.K."/>
            <person name="Kema G."/>
            <person name="Klaubauf S."/>
            <person name="Lapidus A."/>
            <person name="Levasseur A."/>
            <person name="Lindquist E."/>
            <person name="Mehrabi R."/>
            <person name="Ohm R.A."/>
            <person name="Owen T.J."/>
            <person name="Salamov A."/>
            <person name="Schwelm A."/>
            <person name="Schijlen E."/>
            <person name="Sun H."/>
            <person name="van den Burg H.A."/>
            <person name="van Ham R.C.H.J."/>
            <person name="Zhang S."/>
            <person name="Goodwin S.B."/>
            <person name="Grigoriev I.V."/>
            <person name="Collemare J."/>
            <person name="Bradshaw R.E."/>
        </authorList>
    </citation>
    <scope>NUCLEOTIDE SEQUENCE [LARGE SCALE GENOMIC DNA]</scope>
    <source>
        <strain evidence="4">NZE10 / CBS 128990</strain>
    </source>
</reference>
<evidence type="ECO:0000256" key="1">
    <source>
        <dbReference type="ARBA" id="ARBA00004173"/>
    </source>
</evidence>
<dbReference type="HOGENOM" id="CLU_060368_1_1_1"/>
<dbReference type="PANTHER" id="PTHR28133:SF1">
    <property type="entry name" value="REQUIRED FOR RESPIRATORY GROWTH PROTEIN 7, MITOCHONDRIAL"/>
    <property type="match status" value="1"/>
</dbReference>
<feature type="non-terminal residue" evidence="3">
    <location>
        <position position="1"/>
    </location>
</feature>
<dbReference type="EMBL" id="KB446536">
    <property type="protein sequence ID" value="EME47698.1"/>
    <property type="molecule type" value="Genomic_DNA"/>
</dbReference>
<dbReference type="GO" id="GO:0005739">
    <property type="term" value="C:mitochondrion"/>
    <property type="evidence" value="ECO:0007669"/>
    <property type="project" value="UniProtKB-SubCell"/>
</dbReference>
<dbReference type="Gene3D" id="3.40.1350.10">
    <property type="match status" value="1"/>
</dbReference>
<dbReference type="AlphaFoldDB" id="N1PXI3"/>
<dbReference type="GO" id="GO:0003676">
    <property type="term" value="F:nucleic acid binding"/>
    <property type="evidence" value="ECO:0007669"/>
    <property type="project" value="InterPro"/>
</dbReference>
<dbReference type="PANTHER" id="PTHR28133">
    <property type="entry name" value="REQUIRED FOR RESPIRATORY GROWTH PROTEIN 7, MITOCHONDRIAL"/>
    <property type="match status" value="1"/>
</dbReference>
<dbReference type="SUPFAM" id="SSF52980">
    <property type="entry name" value="Restriction endonuclease-like"/>
    <property type="match status" value="1"/>
</dbReference>
<keyword evidence="2" id="KW-0496">Mitochondrion</keyword>
<dbReference type="Proteomes" id="UP000016933">
    <property type="component" value="Unassembled WGS sequence"/>
</dbReference>
<comment type="subcellular location">
    <subcellularLocation>
        <location evidence="1">Mitochondrion</location>
    </subcellularLocation>
</comment>
<gene>
    <name evidence="3" type="ORF">DOTSEDRAFT_107487</name>
</gene>
<dbReference type="InterPro" id="IPR018828">
    <property type="entry name" value="RRG7"/>
</dbReference>
<name>N1PXI3_DOTSN</name>
<evidence type="ECO:0000256" key="2">
    <source>
        <dbReference type="ARBA" id="ARBA00023128"/>
    </source>
</evidence>
<dbReference type="OMA" id="QGTLFEY"/>
<proteinExistence type="predicted"/>
<accession>N1PXI3</accession>
<dbReference type="Pfam" id="PF10356">
    <property type="entry name" value="RRG7"/>
    <property type="match status" value="2"/>
</dbReference>
<organism evidence="3 4">
    <name type="scientific">Dothistroma septosporum (strain NZE10 / CBS 128990)</name>
    <name type="common">Red band needle blight fungus</name>
    <name type="synonym">Mycosphaerella pini</name>
    <dbReference type="NCBI Taxonomy" id="675120"/>
    <lineage>
        <taxon>Eukaryota</taxon>
        <taxon>Fungi</taxon>
        <taxon>Dikarya</taxon>
        <taxon>Ascomycota</taxon>
        <taxon>Pezizomycotina</taxon>
        <taxon>Dothideomycetes</taxon>
        <taxon>Dothideomycetidae</taxon>
        <taxon>Mycosphaerellales</taxon>
        <taxon>Mycosphaerellaceae</taxon>
        <taxon>Dothistroma</taxon>
    </lineage>
</organism>
<dbReference type="eggNOG" id="ENOG502S6ZS">
    <property type="taxonomic scope" value="Eukaryota"/>
</dbReference>
<dbReference type="OrthoDB" id="20734at2759"/>
<feature type="non-terminal residue" evidence="3">
    <location>
        <position position="174"/>
    </location>
</feature>
<evidence type="ECO:0008006" key="5">
    <source>
        <dbReference type="Google" id="ProtNLM"/>
    </source>
</evidence>
<protein>
    <recommendedName>
        <fullName evidence="5">Restriction endonuclease type IV Mrr domain-containing protein</fullName>
    </recommendedName>
</protein>
<dbReference type="InterPro" id="IPR011335">
    <property type="entry name" value="Restrct_endonuc-II-like"/>
</dbReference>
<reference evidence="3 4" key="2">
    <citation type="journal article" date="2012" name="PLoS Pathog.">
        <title>Diverse lifestyles and strategies of plant pathogenesis encoded in the genomes of eighteen Dothideomycetes fungi.</title>
        <authorList>
            <person name="Ohm R.A."/>
            <person name="Feau N."/>
            <person name="Henrissat B."/>
            <person name="Schoch C.L."/>
            <person name="Horwitz B.A."/>
            <person name="Barry K.W."/>
            <person name="Condon B.J."/>
            <person name="Copeland A.C."/>
            <person name="Dhillon B."/>
            <person name="Glaser F."/>
            <person name="Hesse C.N."/>
            <person name="Kosti I."/>
            <person name="LaButti K."/>
            <person name="Lindquist E.A."/>
            <person name="Lucas S."/>
            <person name="Salamov A.A."/>
            <person name="Bradshaw R.E."/>
            <person name="Ciuffetti L."/>
            <person name="Hamelin R.C."/>
            <person name="Kema G.H.J."/>
            <person name="Lawrence C."/>
            <person name="Scott J.A."/>
            <person name="Spatafora J.W."/>
            <person name="Turgeon B.G."/>
            <person name="de Wit P.J.G.M."/>
            <person name="Zhong S."/>
            <person name="Goodwin S.B."/>
            <person name="Grigoriev I.V."/>
        </authorList>
    </citation>
    <scope>NUCLEOTIDE SEQUENCE [LARGE SCALE GENOMIC DNA]</scope>
    <source>
        <strain evidence="4">NZE10 / CBS 128990</strain>
    </source>
</reference>
<evidence type="ECO:0000313" key="4">
    <source>
        <dbReference type="Proteomes" id="UP000016933"/>
    </source>
</evidence>
<dbReference type="GO" id="GO:0006302">
    <property type="term" value="P:double-strand break repair"/>
    <property type="evidence" value="ECO:0007669"/>
    <property type="project" value="UniProtKB-ARBA"/>
</dbReference>
<dbReference type="InterPro" id="IPR011856">
    <property type="entry name" value="tRNA_endonuc-like_dom_sf"/>
</dbReference>
<sequence>SKCHHDLESFLQYGARAELDEDTNVYRGTLFEYSAAEILKWYGFSLHRTGRSNDLGIDLLGHWRIPMAPFEVKIVAQCKATQTRPAFVRELEGACQGAPLGFRGSNVMALLIADRETTKGVRQAVDRSSMPMGFMLVTGDGFLEQFFWNAAATDAFLTGMDVNTLHDQRSQMIK</sequence>